<keyword evidence="4" id="KW-1185">Reference proteome</keyword>
<evidence type="ECO:0000313" key="4">
    <source>
        <dbReference type="Proteomes" id="UP000182063"/>
    </source>
</evidence>
<feature type="signal peptide" evidence="1">
    <location>
        <begin position="1"/>
        <end position="21"/>
    </location>
</feature>
<dbReference type="KEGG" id="sphj:BSL82_04035"/>
<feature type="chain" id="PRO_5012927815" description="Choice-of-anchor A domain-containing protein" evidence="1">
    <location>
        <begin position="22"/>
        <end position="354"/>
    </location>
</feature>
<organism evidence="3 4">
    <name type="scientific">Tardibacter chloracetimidivorans</name>
    <dbReference type="NCBI Taxonomy" id="1921510"/>
    <lineage>
        <taxon>Bacteria</taxon>
        <taxon>Pseudomonadati</taxon>
        <taxon>Pseudomonadota</taxon>
        <taxon>Alphaproteobacteria</taxon>
        <taxon>Sphingomonadales</taxon>
        <taxon>Sphingomonadaceae</taxon>
        <taxon>Tardibacter</taxon>
    </lineage>
</organism>
<dbReference type="STRING" id="1921510.BSL82_04035"/>
<sequence length="354" mass="36234">MFRGIFVSAIVLVASSLPAAAAPQDGLDAMKKWNLITLGDLTSKSEVEGRAFVGGNLSGSSSNYFIKGNSLPASSTPGLTVVGNVTGGTKNLNNSSGAFVGGDMTSGFNLNGSAQIVKIGGKAKNINGSSGSAITIGGSTSGYINANGATVLTGQNLNPSFQDSLVLERDTMITDLKGLSAHLAGLSATDTLSIASNRATFSPLASGSSLAVFNLSSGQFNQFGEIQFNLNGFDTVIVNVSGSSALLNDNFLGGTNNLGQHVIWNFHEATSLNFKTAFGGSVLAPLAHGTIHNYIQGSAVFGSLTQNGEVHLGGYAGEYQVPGVPEPATWLQLIAGFGLVGVSLRHRNRTLATA</sequence>
<proteinExistence type="predicted"/>
<name>A0A1L3ZSI8_9SPHN</name>
<dbReference type="EMBL" id="CP018221">
    <property type="protein sequence ID" value="API58584.1"/>
    <property type="molecule type" value="Genomic_DNA"/>
</dbReference>
<dbReference type="Proteomes" id="UP000182063">
    <property type="component" value="Chromosome"/>
</dbReference>
<protein>
    <recommendedName>
        <fullName evidence="2">Choice-of-anchor A domain-containing protein</fullName>
    </recommendedName>
</protein>
<dbReference type="NCBIfam" id="TIGR04215">
    <property type="entry name" value="choice_anch_A"/>
    <property type="match status" value="1"/>
</dbReference>
<dbReference type="AlphaFoldDB" id="A0A1L3ZSI8"/>
<evidence type="ECO:0000313" key="3">
    <source>
        <dbReference type="EMBL" id="API58584.1"/>
    </source>
</evidence>
<dbReference type="NCBIfam" id="NF035944">
    <property type="entry name" value="PEPxxWA-CTERM"/>
    <property type="match status" value="1"/>
</dbReference>
<dbReference type="Pfam" id="PF20597">
    <property type="entry name" value="pAdhesive_15"/>
    <property type="match status" value="1"/>
</dbReference>
<feature type="domain" description="Choice-of-anchor A" evidence="2">
    <location>
        <begin position="27"/>
        <end position="312"/>
    </location>
</feature>
<dbReference type="InterPro" id="IPR026588">
    <property type="entry name" value="Choice_anch_A"/>
</dbReference>
<keyword evidence="1" id="KW-0732">Signal</keyword>
<dbReference type="OrthoDB" id="8775303at2"/>
<gene>
    <name evidence="3" type="ORF">BSL82_04035</name>
</gene>
<accession>A0A1L3ZSI8</accession>
<dbReference type="RefSeq" id="WP_072596151.1">
    <property type="nucleotide sequence ID" value="NZ_CP018221.1"/>
</dbReference>
<reference evidence="4" key="1">
    <citation type="submission" date="2016-11" db="EMBL/GenBank/DDBJ databases">
        <title>Complete Genome Sequence of alachlor-degrading Sphingomonas sp. strain JJ-A5.</title>
        <authorList>
            <person name="Lee H."/>
            <person name="Ka J.-O."/>
        </authorList>
    </citation>
    <scope>NUCLEOTIDE SEQUENCE [LARGE SCALE GENOMIC DNA]</scope>
    <source>
        <strain evidence="4">JJ-A5</strain>
    </source>
</reference>
<evidence type="ECO:0000256" key="1">
    <source>
        <dbReference type="SAM" id="SignalP"/>
    </source>
</evidence>
<evidence type="ECO:0000259" key="2">
    <source>
        <dbReference type="Pfam" id="PF20597"/>
    </source>
</evidence>